<feature type="domain" description="Haemolysin-type calcium binding-related" evidence="4">
    <location>
        <begin position="1614"/>
        <end position="1650"/>
    </location>
</feature>
<feature type="domain" description="Haemolysin-type calcium binding-related" evidence="4">
    <location>
        <begin position="1756"/>
        <end position="1792"/>
    </location>
</feature>
<dbReference type="GO" id="GO:0005576">
    <property type="term" value="C:extracellular region"/>
    <property type="evidence" value="ECO:0007669"/>
    <property type="project" value="UniProtKB-SubCell"/>
</dbReference>
<dbReference type="Pfam" id="PF00353">
    <property type="entry name" value="HemolysinCabind"/>
    <property type="match status" value="9"/>
</dbReference>
<reference evidence="6" key="1">
    <citation type="submission" date="2018-09" db="EMBL/GenBank/DDBJ databases">
        <authorList>
            <person name="Zhu H."/>
        </authorList>
    </citation>
    <scope>NUCLEOTIDE SEQUENCE [LARGE SCALE GENOMIC DNA]</scope>
    <source>
        <strain evidence="6">K1R23-30</strain>
    </source>
</reference>
<dbReference type="SUPFAM" id="SSF51120">
    <property type="entry name" value="beta-Roll"/>
    <property type="match status" value="9"/>
</dbReference>
<dbReference type="PRINTS" id="PR00313">
    <property type="entry name" value="CABNDNGRPT"/>
</dbReference>
<dbReference type="InterPro" id="IPR010566">
    <property type="entry name" value="Haemolys_ca-bd"/>
</dbReference>
<feature type="domain" description="Haemolysin-type calcium binding-related" evidence="4">
    <location>
        <begin position="904"/>
        <end position="940"/>
    </location>
</feature>
<dbReference type="GO" id="GO:0005509">
    <property type="term" value="F:calcium ion binding"/>
    <property type="evidence" value="ECO:0007669"/>
    <property type="project" value="InterPro"/>
</dbReference>
<feature type="domain" description="Haemolysin-type calcium binding-related" evidence="4">
    <location>
        <begin position="1330"/>
        <end position="1366"/>
    </location>
</feature>
<keyword evidence="6" id="KW-1185">Reference proteome</keyword>
<dbReference type="InterPro" id="IPR050557">
    <property type="entry name" value="RTX_toxin/Mannuronan_C5-epim"/>
</dbReference>
<dbReference type="Proteomes" id="UP000265955">
    <property type="component" value="Unassembled WGS sequence"/>
</dbReference>
<organism evidence="5 6">
    <name type="scientific">Noviherbaspirillum saxi</name>
    <dbReference type="NCBI Taxonomy" id="2320863"/>
    <lineage>
        <taxon>Bacteria</taxon>
        <taxon>Pseudomonadati</taxon>
        <taxon>Pseudomonadota</taxon>
        <taxon>Betaproteobacteria</taxon>
        <taxon>Burkholderiales</taxon>
        <taxon>Oxalobacteraceae</taxon>
        <taxon>Noviherbaspirillum</taxon>
    </lineage>
</organism>
<dbReference type="InterPro" id="IPR011049">
    <property type="entry name" value="Serralysin-like_metalloprot_C"/>
</dbReference>
<evidence type="ECO:0000256" key="3">
    <source>
        <dbReference type="ARBA" id="ARBA00022837"/>
    </source>
</evidence>
<dbReference type="PROSITE" id="PS00330">
    <property type="entry name" value="HEMOLYSIN_CALCIUM"/>
    <property type="match status" value="3"/>
</dbReference>
<evidence type="ECO:0000256" key="2">
    <source>
        <dbReference type="ARBA" id="ARBA00022525"/>
    </source>
</evidence>
<proteinExistence type="predicted"/>
<evidence type="ECO:0000259" key="4">
    <source>
        <dbReference type="Pfam" id="PF06594"/>
    </source>
</evidence>
<accession>A0A3A3G4R6</accession>
<evidence type="ECO:0000313" key="5">
    <source>
        <dbReference type="EMBL" id="RJF95180.1"/>
    </source>
</evidence>
<feature type="domain" description="Haemolysin-type calcium binding-related" evidence="4">
    <location>
        <begin position="762"/>
        <end position="798"/>
    </location>
</feature>
<sequence>MTVSITSQDLTQDSFKETLVKFGEKAFAGGGAYMSALGDSILQQAGSAQARAELFQQQLSNLDNLAAHIVDEMKAVNSSGLDTAILSRYNALTIELGKVDGFIDSAKQAGVMADNLHAVGKSLGAVVGSLELLAALRSNASQAEISKEAFVAGAGIAAGIFAGTSLTIGVAVAVIVGAGAKLFWDNFIAPNVSDAGIDLSRPFWDSLFDSLGLNPVQSKIKQNTLISELQVAFEKAETTTSPLILDLDGDGVETISRTADIHFDHDGNQFAENTGWVGKDDGLLVWDRNGNGKIDSGQELFGSETLLANGSKAANGFAALSELDGNNDGKVDANDAAYAQLRIWKDGDSNAVVSDGELITLGAGGIQSMETAYTTQAEMDAQGNQHLQVSQYIRTDGSARKVTDVWFSVDQARTINQNTIVVSETISALPDLQGFGNVRSLHQAMAIDTSGRLQSLVEAFASETSADARANIMTTLVYAWAGVENIDPNSRAATQIYGNVIGDARKLATLEAFLGEGYLGTWCWGERDPNPHGNAAPILIKAFDKLVAEFSRELLAQTHFNSLYNAFGLVWNASSASLEIDVTEVVAALQSKYDANQEAGATLMREFGVALKQGGAFGTKALAALHLHGSSGGTEFELLLSQMGWSQTTGGSGDNTLYGDVGRSNVLQGLGGNDRLYGNNLDDILEGGTGDDWLYGEDANDTLEGGLGKDVLSGGKNDDTYVFSLGDGNDTINENANEGADVLKFGTGISPIDVEVSREIMDVVLRLNGTDSVRIVGYFNKNAIDQIKFSDGTSWDFETVANKASYIGTAGTDYMYAVTGVANRINGLGGNDSIYGADKDDVLNGGAGNDVLEGSGGNDTYVFNLGDGSDAIAESTSTSGGTDILRLGAGLDAASTQIERQNSDLTLVFNGTDKVRIVNYFNKNTVDQIQFADGTVWDHAAITDRLTYNGTAGADYLYSLSGVANRINGLGGNDTLYGADKDDVLNGGVGNDVLEGSGGNDTYVFNLGDGSDAIAESTSMSGGTDILKLGAGLDAAGTQIERQNSDLTLVFNGTDKVRIVNYFNKNTVDQIQFADGTVWDYNAVVALLPYNGTDGADYMYGLSGVANRINGLGGNDSIYGADKDDVLNGGAGNDVLEGSGGNDTYVFNLGDGSDAIAESTSTSGGTDILRLGAGLDAASTQIERQNSDLTLVFNGTDKVRIVNYFNKNTVDQIQFADGTVWDHAAITDRLTYNGTAGADYLYSLSGVANRINGLGGNDTLYGADKDDVLNGGVGNDVLEGSGGNDTYVFNLGDGSDAIAESTSTSGGTDILRLGAGLDAASTQIERQNSDLTLVFNGTDKVRIVNYFNKNTVDQIQFADGTVWDHAAITDRLTYNGTAGADYLYSLSGVANRINGLGGNDTLYGADKDDVLNGGAGNDVLEGSGGNDTYVFNLGDGSDAIAESTSMSGGTDILKLGAGLDAAGTQIERQNSDLTLVFNGTDKVRIVNYFNKNTVDQIQFADGTVWDHAAVTDRLTYNGTAGADYLYSLSGVANRINGLGGNDSLYGADKDDVLNGGVGNDVLEGSGGNDTYVFNLGDGSDAIAESTSTSGGTDILKLGAGLDAAGTQIERQNSDLTLVFNGTDKVRIVNYFNKNTVDQIQFADGTVWDHAAVTDRLTYNGTAGADYLYSLSGVANRINGLGGNDSLYGADKDDVLNGGVGNDVLEGSGGNDTYVFNLGDGSDAIAESTSTSGGTDILRLGAGLDAASTQIERQNSDLTLVFNGTDKVRIVNYFNKNTVDQIQFADGTVWDHAAVTDRLTYNGTAGADYLYSLSGVANRINGLGGNDTLYGADKDDVLNGGAGNDQLYGGAGNDVLEGGSGNDLLAGEGGNDIFRFTGPLDGIDTVSNFVTGSDVIHIIGSGFGLTGGDGVSFFTGTSTPATSGVSAQFLYNSSSGALYFDRDGTDLAYGAVQVATLTGSKTLVATDFVVVEV</sequence>
<protein>
    <recommendedName>
        <fullName evidence="4">Haemolysin-type calcium binding-related domain-containing protein</fullName>
    </recommendedName>
</protein>
<dbReference type="Pfam" id="PF06594">
    <property type="entry name" value="HCBP_related"/>
    <property type="match status" value="8"/>
</dbReference>
<dbReference type="InterPro" id="IPR018511">
    <property type="entry name" value="Hemolysin-typ_Ca-bd_CS"/>
</dbReference>
<feature type="domain" description="Haemolysin-type calcium binding-related" evidence="4">
    <location>
        <begin position="1472"/>
        <end position="1508"/>
    </location>
</feature>
<evidence type="ECO:0000256" key="1">
    <source>
        <dbReference type="ARBA" id="ARBA00004613"/>
    </source>
</evidence>
<evidence type="ECO:0000313" key="6">
    <source>
        <dbReference type="Proteomes" id="UP000265955"/>
    </source>
</evidence>
<comment type="subcellular location">
    <subcellularLocation>
        <location evidence="1">Secreted</location>
    </subcellularLocation>
</comment>
<dbReference type="PANTHER" id="PTHR38340">
    <property type="entry name" value="S-LAYER PROTEIN"/>
    <property type="match status" value="1"/>
</dbReference>
<dbReference type="EMBL" id="QYUO01000002">
    <property type="protein sequence ID" value="RJF95180.1"/>
    <property type="molecule type" value="Genomic_DNA"/>
</dbReference>
<feature type="domain" description="Haemolysin-type calcium binding-related" evidence="4">
    <location>
        <begin position="1046"/>
        <end position="1082"/>
    </location>
</feature>
<feature type="domain" description="Haemolysin-type calcium binding-related" evidence="4">
    <location>
        <begin position="1188"/>
        <end position="1224"/>
    </location>
</feature>
<dbReference type="RefSeq" id="WP_119770331.1">
    <property type="nucleotide sequence ID" value="NZ_QYUO01000002.1"/>
</dbReference>
<dbReference type="InterPro" id="IPR001343">
    <property type="entry name" value="Hemolysn_Ca-bd"/>
</dbReference>
<gene>
    <name evidence="5" type="ORF">D3871_17155</name>
</gene>
<dbReference type="PANTHER" id="PTHR38340:SF1">
    <property type="entry name" value="S-LAYER PROTEIN"/>
    <property type="match status" value="1"/>
</dbReference>
<comment type="caution">
    <text evidence="5">The sequence shown here is derived from an EMBL/GenBank/DDBJ whole genome shotgun (WGS) entry which is preliminary data.</text>
</comment>
<keyword evidence="2" id="KW-0964">Secreted</keyword>
<name>A0A3A3G4R6_9BURK</name>
<keyword evidence="3" id="KW-0106">Calcium</keyword>
<dbReference type="OrthoDB" id="8710959at2"/>
<dbReference type="Gene3D" id="2.150.10.10">
    <property type="entry name" value="Serralysin-like metalloprotease, C-terminal"/>
    <property type="match status" value="6"/>
</dbReference>